<organism evidence="7 8">
    <name type="scientific">Coleofasciculus chthonoplastes PCC 7420</name>
    <dbReference type="NCBI Taxonomy" id="118168"/>
    <lineage>
        <taxon>Bacteria</taxon>
        <taxon>Bacillati</taxon>
        <taxon>Cyanobacteriota</taxon>
        <taxon>Cyanophyceae</taxon>
        <taxon>Coleofasciculales</taxon>
        <taxon>Coleofasciculaceae</taxon>
        <taxon>Coleofasciculus</taxon>
    </lineage>
</organism>
<evidence type="ECO:0000256" key="2">
    <source>
        <dbReference type="ARBA" id="ARBA00022692"/>
    </source>
</evidence>
<evidence type="ECO:0000256" key="5">
    <source>
        <dbReference type="ARBA" id="ARBA00023239"/>
    </source>
</evidence>
<accession>B4W0U0</accession>
<dbReference type="HOGENOM" id="CLU_025574_3_1_3"/>
<sequence>MQLSFTIPEGWSLQQMATYFESLGYFKAQDFLAAASQIPDDQFPWLPSNLPHLEGYLYPDTYQLPSDRVTPQQIINQMLKQFEQVALPVYQQGQQQTQLSLHEWVTLASIVEKEAVVAEERPLIAGVFTARLRRGMKLESDPTVEYGLGFRQTADQPLTYAQVGTPSPYNTYLNPGLPPTPIGSPRVDSLKATLNPEQTDYLFFVARYDGTHLFSKTLEAHEAARDAIRNQREAQQIQQP</sequence>
<reference evidence="7 8" key="1">
    <citation type="submission" date="2008-07" db="EMBL/GenBank/DDBJ databases">
        <authorList>
            <person name="Tandeau de Marsac N."/>
            <person name="Ferriera S."/>
            <person name="Johnson J."/>
            <person name="Kravitz S."/>
            <person name="Beeson K."/>
            <person name="Sutton G."/>
            <person name="Rogers Y.-H."/>
            <person name="Friedman R."/>
            <person name="Frazier M."/>
            <person name="Venter J.C."/>
        </authorList>
    </citation>
    <scope>NUCLEOTIDE SEQUENCE [LARGE SCALE GENOMIC DNA]</scope>
    <source>
        <strain evidence="7 8">PCC 7420</strain>
    </source>
</reference>
<dbReference type="PANTHER" id="PTHR30518">
    <property type="entry name" value="ENDOLYTIC MUREIN TRANSGLYCOSYLASE"/>
    <property type="match status" value="1"/>
</dbReference>
<evidence type="ECO:0000256" key="4">
    <source>
        <dbReference type="ARBA" id="ARBA00023136"/>
    </source>
</evidence>
<dbReference type="EMBL" id="DS989866">
    <property type="protein sequence ID" value="EDX72249.1"/>
    <property type="molecule type" value="Genomic_DNA"/>
</dbReference>
<evidence type="ECO:0008006" key="9">
    <source>
        <dbReference type="Google" id="ProtNLM"/>
    </source>
</evidence>
<proteinExistence type="predicted"/>
<dbReference type="NCBIfam" id="TIGR00247">
    <property type="entry name" value="endolytic transglycosylase MltG"/>
    <property type="match status" value="1"/>
</dbReference>
<dbReference type="eggNOG" id="COG1559">
    <property type="taxonomic scope" value="Bacteria"/>
</dbReference>
<dbReference type="GO" id="GO:0016829">
    <property type="term" value="F:lyase activity"/>
    <property type="evidence" value="ECO:0007669"/>
    <property type="project" value="UniProtKB-KW"/>
</dbReference>
<dbReference type="PANTHER" id="PTHR30518:SF2">
    <property type="entry name" value="ENDOLYTIC MUREIN TRANSGLYCOSYLASE"/>
    <property type="match status" value="1"/>
</dbReference>
<evidence type="ECO:0000256" key="6">
    <source>
        <dbReference type="ARBA" id="ARBA00023316"/>
    </source>
</evidence>
<keyword evidence="8" id="KW-1185">Reference proteome</keyword>
<keyword evidence="4" id="KW-0472">Membrane</keyword>
<name>B4W0U0_9CYAN</name>
<keyword evidence="5" id="KW-0456">Lyase</keyword>
<protein>
    <recommendedName>
        <fullName evidence="9">Endolytic murein transglycosylase</fullName>
    </recommendedName>
</protein>
<dbReference type="STRING" id="118168.MC7420_8341"/>
<dbReference type="CDD" id="cd08010">
    <property type="entry name" value="MltG_like"/>
    <property type="match status" value="1"/>
</dbReference>
<dbReference type="InterPro" id="IPR003770">
    <property type="entry name" value="MLTG-like"/>
</dbReference>
<evidence type="ECO:0000256" key="3">
    <source>
        <dbReference type="ARBA" id="ARBA00022989"/>
    </source>
</evidence>
<dbReference type="Pfam" id="PF02618">
    <property type="entry name" value="YceG"/>
    <property type="match status" value="1"/>
</dbReference>
<keyword evidence="2" id="KW-0812">Transmembrane</keyword>
<dbReference type="GO" id="GO:0071555">
    <property type="term" value="P:cell wall organization"/>
    <property type="evidence" value="ECO:0007669"/>
    <property type="project" value="UniProtKB-KW"/>
</dbReference>
<keyword evidence="3" id="KW-1133">Transmembrane helix</keyword>
<evidence type="ECO:0000256" key="1">
    <source>
        <dbReference type="ARBA" id="ARBA00022475"/>
    </source>
</evidence>
<dbReference type="Proteomes" id="UP000003835">
    <property type="component" value="Unassembled WGS sequence"/>
</dbReference>
<keyword evidence="1" id="KW-1003">Cell membrane</keyword>
<dbReference type="Gene3D" id="3.30.160.60">
    <property type="entry name" value="Classic Zinc Finger"/>
    <property type="match status" value="1"/>
</dbReference>
<evidence type="ECO:0000313" key="8">
    <source>
        <dbReference type="Proteomes" id="UP000003835"/>
    </source>
</evidence>
<keyword evidence="6" id="KW-0961">Cell wall biogenesis/degradation</keyword>
<dbReference type="AlphaFoldDB" id="B4W0U0"/>
<evidence type="ECO:0000313" key="7">
    <source>
        <dbReference type="EMBL" id="EDX72249.1"/>
    </source>
</evidence>
<gene>
    <name evidence="7" type="ORF">MC7420_8341</name>
</gene>